<dbReference type="PANTHER" id="PTHR46796:SF6">
    <property type="entry name" value="ARAC SUBFAMILY"/>
    <property type="match status" value="1"/>
</dbReference>
<evidence type="ECO:0000259" key="5">
    <source>
        <dbReference type="PROSITE" id="PS01124"/>
    </source>
</evidence>
<dbReference type="Proteomes" id="UP001409585">
    <property type="component" value="Unassembled WGS sequence"/>
</dbReference>
<dbReference type="InterPro" id="IPR018062">
    <property type="entry name" value="HTH_AraC-typ_CS"/>
</dbReference>
<dbReference type="InterPro" id="IPR037923">
    <property type="entry name" value="HTH-like"/>
</dbReference>
<reference evidence="7" key="1">
    <citation type="journal article" date="2019" name="Int. J. Syst. Evol. Microbiol.">
        <title>The Global Catalogue of Microorganisms (GCM) 10K type strain sequencing project: providing services to taxonomists for standard genome sequencing and annotation.</title>
        <authorList>
            <consortium name="The Broad Institute Genomics Platform"/>
            <consortium name="The Broad Institute Genome Sequencing Center for Infectious Disease"/>
            <person name="Wu L."/>
            <person name="Ma J."/>
        </authorList>
    </citation>
    <scope>NUCLEOTIDE SEQUENCE [LARGE SCALE GENOMIC DNA]</scope>
    <source>
        <strain evidence="7">JCM 19134</strain>
    </source>
</reference>
<keyword evidence="3" id="KW-0010">Activator</keyword>
<evidence type="ECO:0000256" key="3">
    <source>
        <dbReference type="ARBA" id="ARBA00023159"/>
    </source>
</evidence>
<dbReference type="SMART" id="SM00342">
    <property type="entry name" value="HTH_ARAC"/>
    <property type="match status" value="1"/>
</dbReference>
<accession>A0AAV3U708</accession>
<proteinExistence type="predicted"/>
<gene>
    <name evidence="6" type="ORF">GCM10025791_38910</name>
</gene>
<evidence type="ECO:0000256" key="2">
    <source>
        <dbReference type="ARBA" id="ARBA00023125"/>
    </source>
</evidence>
<comment type="caution">
    <text evidence="6">The sequence shown here is derived from an EMBL/GenBank/DDBJ whole genome shotgun (WGS) entry which is preliminary data.</text>
</comment>
<organism evidence="6 7">
    <name type="scientific">Halioxenophilus aromaticivorans</name>
    <dbReference type="NCBI Taxonomy" id="1306992"/>
    <lineage>
        <taxon>Bacteria</taxon>
        <taxon>Pseudomonadati</taxon>
        <taxon>Pseudomonadota</taxon>
        <taxon>Gammaproteobacteria</taxon>
        <taxon>Alteromonadales</taxon>
        <taxon>Alteromonadaceae</taxon>
        <taxon>Halioxenophilus</taxon>
    </lineage>
</organism>
<name>A0AAV3U708_9ALTE</name>
<evidence type="ECO:0000313" key="6">
    <source>
        <dbReference type="EMBL" id="GAA4954953.1"/>
    </source>
</evidence>
<dbReference type="GO" id="GO:0043565">
    <property type="term" value="F:sequence-specific DNA binding"/>
    <property type="evidence" value="ECO:0007669"/>
    <property type="project" value="InterPro"/>
</dbReference>
<dbReference type="InterPro" id="IPR009057">
    <property type="entry name" value="Homeodomain-like_sf"/>
</dbReference>
<sequence length="324" mass="36613">MQAMLSNVLSNAVVFAQAHPLEVSDYFSRHVGHHILEFADRVCSRTQASRLNYRDFAGLGLSSISYGDKVNVRCPEPREIYHFQFVARGECLWRFPDKNIRLLPGQALMVNPYDQVSLTYSADCEKVIVTVPPALINEICLDQAGSLPREGVKFSSDVIDLSESACFLRLLDVLLAEANGSELGLEHVQRPYREILIRKLLHQFSSNIASEHDLHANDPSFCHLLAYIETNIRADLSVEELAQVGNVSTRTVYNLFAKYFSVTPKLFIKQAKLKSLREDLAGGKAIRNVTEVALDYGFTHLGRFSSDYRKMFGELPSETLQRRR</sequence>
<protein>
    <submittedName>
        <fullName evidence="6">AraC family transcriptional regulator</fullName>
    </submittedName>
</protein>
<dbReference type="InterPro" id="IPR018060">
    <property type="entry name" value="HTH_AraC"/>
</dbReference>
<evidence type="ECO:0000313" key="7">
    <source>
        <dbReference type="Proteomes" id="UP001409585"/>
    </source>
</evidence>
<dbReference type="Pfam" id="PF12833">
    <property type="entry name" value="HTH_18"/>
    <property type="match status" value="1"/>
</dbReference>
<dbReference type="PROSITE" id="PS00041">
    <property type="entry name" value="HTH_ARAC_FAMILY_1"/>
    <property type="match status" value="1"/>
</dbReference>
<dbReference type="InterPro" id="IPR035418">
    <property type="entry name" value="AraC-bd_2"/>
</dbReference>
<dbReference type="PANTHER" id="PTHR46796">
    <property type="entry name" value="HTH-TYPE TRANSCRIPTIONAL ACTIVATOR RHAS-RELATED"/>
    <property type="match status" value="1"/>
</dbReference>
<dbReference type="SUPFAM" id="SSF46689">
    <property type="entry name" value="Homeodomain-like"/>
    <property type="match status" value="1"/>
</dbReference>
<keyword evidence="2" id="KW-0238">DNA-binding</keyword>
<dbReference type="InterPro" id="IPR050204">
    <property type="entry name" value="AraC_XylS_family_regulators"/>
</dbReference>
<dbReference type="AlphaFoldDB" id="A0AAV3U708"/>
<dbReference type="EMBL" id="BAABLX010000066">
    <property type="protein sequence ID" value="GAA4954953.1"/>
    <property type="molecule type" value="Genomic_DNA"/>
</dbReference>
<feature type="domain" description="HTH araC/xylS-type" evidence="5">
    <location>
        <begin position="222"/>
        <end position="322"/>
    </location>
</feature>
<dbReference type="PROSITE" id="PS01124">
    <property type="entry name" value="HTH_ARAC_FAMILY_2"/>
    <property type="match status" value="1"/>
</dbReference>
<dbReference type="Pfam" id="PF14525">
    <property type="entry name" value="AraC_binding_2"/>
    <property type="match status" value="1"/>
</dbReference>
<evidence type="ECO:0000256" key="1">
    <source>
        <dbReference type="ARBA" id="ARBA00023015"/>
    </source>
</evidence>
<dbReference type="GO" id="GO:0003700">
    <property type="term" value="F:DNA-binding transcription factor activity"/>
    <property type="evidence" value="ECO:0007669"/>
    <property type="project" value="InterPro"/>
</dbReference>
<keyword evidence="1" id="KW-0805">Transcription regulation</keyword>
<evidence type="ECO:0000256" key="4">
    <source>
        <dbReference type="ARBA" id="ARBA00023163"/>
    </source>
</evidence>
<keyword evidence="4" id="KW-0804">Transcription</keyword>
<dbReference type="Gene3D" id="1.10.10.60">
    <property type="entry name" value="Homeodomain-like"/>
    <property type="match status" value="1"/>
</dbReference>
<dbReference type="SUPFAM" id="SSF51215">
    <property type="entry name" value="Regulatory protein AraC"/>
    <property type="match status" value="1"/>
</dbReference>
<keyword evidence="7" id="KW-1185">Reference proteome</keyword>